<dbReference type="PROSITE" id="PS50896">
    <property type="entry name" value="LISH"/>
    <property type="match status" value="1"/>
</dbReference>
<evidence type="ECO:0000313" key="5">
    <source>
        <dbReference type="EMBL" id="RKU46600.1"/>
    </source>
</evidence>
<reference evidence="5 6" key="1">
    <citation type="submission" date="2018-08" db="EMBL/GenBank/DDBJ databases">
        <title>Draft genome of the lignicolous fungus Coniochaeta pulveracea.</title>
        <authorList>
            <person name="Borstlap C.J."/>
            <person name="De Witt R.N."/>
            <person name="Botha A."/>
            <person name="Volschenk H."/>
        </authorList>
    </citation>
    <scope>NUCLEOTIDE SEQUENCE [LARGE SCALE GENOMIC DNA]</scope>
    <source>
        <strain evidence="5 6">CAB683</strain>
    </source>
</reference>
<feature type="domain" description="B30.2/SPRY" evidence="3">
    <location>
        <begin position="206"/>
        <end position="403"/>
    </location>
</feature>
<dbReference type="InterPro" id="IPR043136">
    <property type="entry name" value="B30.2/SPRY_sf"/>
</dbReference>
<feature type="region of interest" description="Disordered" evidence="2">
    <location>
        <begin position="225"/>
        <end position="245"/>
    </location>
</feature>
<dbReference type="SUPFAM" id="SSF49899">
    <property type="entry name" value="Concanavalin A-like lectins/glucanases"/>
    <property type="match status" value="1"/>
</dbReference>
<sequence>MSSNPFIFPGYLSDEPASSPSSPSSPLGRSASSRPVSYASVAATRSRTHWADYLVRRNNNLVPNGTNSMRDDHDRAMMEHHRSTPSGAQTSQSAQTWQQLPKSPVLDRHSRLFEAFMSRDQLLSSEASNPPPPSAGPTRISPSYLQGTEYMRKLNEQYERRKVQASKERDSSGGGLTTSRSNQSLRSGQMALPSHRGMTLAVVERLPPTTSSMQQDATDEVKPLPTRWMKDDKSPPGLEITGDGFDVKCTGSKSLPEKDYEACAVRADHPMPGQCGVYYFEITVLSAKSNDTAIIIAFGGKDVSLNRAPGWEPESWGYHSDDGNLFASASTGKAYGPKFGVGDTVGCLVNFRTATASFTHNGRDLGVAFRDNTFRQGKGKFYPIVGLKKPGDHIFANFGQLPFQFDIDGYVRAEQERIWDKIRQTDTSNLVPGLSEQDLCQQLVLQHLQHDGYLETAHAFAEEILSERKALRLDPNEPVKDINIRDDQDARQRQQIRRAVLEGNIDEALKLTNAYYPSVLEANPRVYFRLRCRKFVEIIRQHAEERVKEQPRAGINPVTKTIPAHDDEDMDVEHDRRGYEGNEWNERMEDDPPALGGFLERALEYGRGLRAEFANSADPEASKHLDEIFALIAYQNPLTEERVAHLLDQSGRVDVAEELNSAILRSCGKSSRSALETVFADTTVLLKSLREEGSFVEGAFVSIQDILAMI</sequence>
<feature type="region of interest" description="Disordered" evidence="2">
    <location>
        <begin position="159"/>
        <end position="196"/>
    </location>
</feature>
<protein>
    <submittedName>
        <fullName evidence="5">Uncharacterized protein</fullName>
    </submittedName>
</protein>
<dbReference type="InterPro" id="IPR006594">
    <property type="entry name" value="LisH"/>
</dbReference>
<dbReference type="CDD" id="cd12909">
    <property type="entry name" value="SPRY_RanBP9_10"/>
    <property type="match status" value="1"/>
</dbReference>
<evidence type="ECO:0000259" key="3">
    <source>
        <dbReference type="PROSITE" id="PS50188"/>
    </source>
</evidence>
<evidence type="ECO:0000256" key="1">
    <source>
        <dbReference type="ARBA" id="ARBA00002343"/>
    </source>
</evidence>
<dbReference type="PANTHER" id="PTHR12864">
    <property type="entry name" value="RAN BINDING PROTEIN 9-RELATED"/>
    <property type="match status" value="1"/>
</dbReference>
<feature type="compositionally biased region" description="Polar residues" evidence="2">
    <location>
        <begin position="177"/>
        <end position="187"/>
    </location>
</feature>
<dbReference type="OrthoDB" id="25503at2759"/>
<keyword evidence="6" id="KW-1185">Reference proteome</keyword>
<dbReference type="STRING" id="177199.A0A420YFY1"/>
<dbReference type="SMART" id="SM00667">
    <property type="entry name" value="LisH"/>
    <property type="match status" value="1"/>
</dbReference>
<dbReference type="InterPro" id="IPR035782">
    <property type="entry name" value="SPRY_RanBP9/10"/>
</dbReference>
<comment type="caution">
    <text evidence="5">The sequence shown here is derived from an EMBL/GenBank/DDBJ whole genome shotgun (WGS) entry which is preliminary data.</text>
</comment>
<dbReference type="SMART" id="SM00757">
    <property type="entry name" value="CRA"/>
    <property type="match status" value="1"/>
</dbReference>
<dbReference type="InterPro" id="IPR003877">
    <property type="entry name" value="SPRY_dom"/>
</dbReference>
<organism evidence="5 6">
    <name type="scientific">Coniochaeta pulveracea</name>
    <dbReference type="NCBI Taxonomy" id="177199"/>
    <lineage>
        <taxon>Eukaryota</taxon>
        <taxon>Fungi</taxon>
        <taxon>Dikarya</taxon>
        <taxon>Ascomycota</taxon>
        <taxon>Pezizomycotina</taxon>
        <taxon>Sordariomycetes</taxon>
        <taxon>Sordariomycetidae</taxon>
        <taxon>Coniochaetales</taxon>
        <taxon>Coniochaetaceae</taxon>
        <taxon>Coniochaeta</taxon>
    </lineage>
</organism>
<dbReference type="InterPro" id="IPR050618">
    <property type="entry name" value="Ubq-SigPath_Reg"/>
</dbReference>
<dbReference type="Pfam" id="PF00622">
    <property type="entry name" value="SPRY"/>
    <property type="match status" value="1"/>
</dbReference>
<dbReference type="AlphaFoldDB" id="A0A420YFY1"/>
<dbReference type="InterPro" id="IPR013144">
    <property type="entry name" value="CRA_dom"/>
</dbReference>
<name>A0A420YFY1_9PEZI</name>
<feature type="region of interest" description="Disordered" evidence="2">
    <location>
        <begin position="9"/>
        <end position="34"/>
    </location>
</feature>
<evidence type="ECO:0000313" key="6">
    <source>
        <dbReference type="Proteomes" id="UP000275385"/>
    </source>
</evidence>
<evidence type="ECO:0000256" key="2">
    <source>
        <dbReference type="SAM" id="MobiDB-lite"/>
    </source>
</evidence>
<dbReference type="Gene3D" id="2.60.120.920">
    <property type="match status" value="1"/>
</dbReference>
<dbReference type="InterPro" id="IPR001870">
    <property type="entry name" value="B30.2/SPRY"/>
</dbReference>
<dbReference type="InterPro" id="IPR024964">
    <property type="entry name" value="CTLH/CRA"/>
</dbReference>
<dbReference type="InterPro" id="IPR013320">
    <property type="entry name" value="ConA-like_dom_sf"/>
</dbReference>
<dbReference type="EMBL" id="QVQW01000013">
    <property type="protein sequence ID" value="RKU46600.1"/>
    <property type="molecule type" value="Genomic_DNA"/>
</dbReference>
<comment type="function">
    <text evidence="1">Involved in the proteasome-dependent degradation of fructose-1,6-bisphosphatase.</text>
</comment>
<feature type="compositionally biased region" description="Basic and acidic residues" evidence="2">
    <location>
        <begin position="159"/>
        <end position="171"/>
    </location>
</feature>
<feature type="domain" description="CTLH" evidence="4">
    <location>
        <begin position="489"/>
        <end position="546"/>
    </location>
</feature>
<dbReference type="Pfam" id="PF10607">
    <property type="entry name" value="CTLH"/>
    <property type="match status" value="1"/>
</dbReference>
<proteinExistence type="predicted"/>
<feature type="region of interest" description="Disordered" evidence="2">
    <location>
        <begin position="77"/>
        <end position="102"/>
    </location>
</feature>
<evidence type="ECO:0000259" key="4">
    <source>
        <dbReference type="PROSITE" id="PS50897"/>
    </source>
</evidence>
<dbReference type="Proteomes" id="UP000275385">
    <property type="component" value="Unassembled WGS sequence"/>
</dbReference>
<accession>A0A420YFY1</accession>
<feature type="region of interest" description="Disordered" evidence="2">
    <location>
        <begin position="122"/>
        <end position="144"/>
    </location>
</feature>
<gene>
    <name evidence="5" type="ORF">DL546_006226</name>
</gene>
<dbReference type="PROSITE" id="PS50897">
    <property type="entry name" value="CTLH"/>
    <property type="match status" value="1"/>
</dbReference>
<feature type="compositionally biased region" description="Low complexity" evidence="2">
    <location>
        <begin position="88"/>
        <end position="99"/>
    </location>
</feature>
<dbReference type="InterPro" id="IPR006595">
    <property type="entry name" value="CTLH_C"/>
</dbReference>
<feature type="compositionally biased region" description="Low complexity" evidence="2">
    <location>
        <begin position="16"/>
        <end position="34"/>
    </location>
</feature>
<dbReference type="PROSITE" id="PS50188">
    <property type="entry name" value="B302_SPRY"/>
    <property type="match status" value="1"/>
</dbReference>
<dbReference type="SMART" id="SM00449">
    <property type="entry name" value="SPRY"/>
    <property type="match status" value="1"/>
</dbReference>
<dbReference type="SMART" id="SM00668">
    <property type="entry name" value="CTLH"/>
    <property type="match status" value="1"/>
</dbReference>